<proteinExistence type="predicted"/>
<gene>
    <name evidence="1" type="ORF">SI7747_11014624</name>
    <name evidence="2" type="ORF">SI8410_11015738</name>
</gene>
<accession>A0A7I8JDJ3</accession>
<name>A0A7I8JDJ3_SPIIN</name>
<dbReference type="EMBL" id="LR743598">
    <property type="protein sequence ID" value="CAA2628984.1"/>
    <property type="molecule type" value="Genomic_DNA"/>
</dbReference>
<dbReference type="EMBL" id="LR746274">
    <property type="protein sequence ID" value="CAA7405060.1"/>
    <property type="molecule type" value="Genomic_DNA"/>
</dbReference>
<protein>
    <submittedName>
        <fullName evidence="1">Uncharacterized protein</fullName>
    </submittedName>
</protein>
<dbReference type="Proteomes" id="UP000663760">
    <property type="component" value="Chromosome 11"/>
</dbReference>
<reference evidence="1" key="1">
    <citation type="submission" date="2019-12" db="EMBL/GenBank/DDBJ databases">
        <authorList>
            <person name="Scholz U."/>
            <person name="Mascher M."/>
            <person name="Fiebig A."/>
        </authorList>
    </citation>
    <scope>NUCLEOTIDE SEQUENCE</scope>
</reference>
<sequence length="36" mass="3893">MGPSFPIISLKVYSSGSISNRSAPLQITSWILDGLR</sequence>
<organism evidence="1">
    <name type="scientific">Spirodela intermedia</name>
    <name type="common">Intermediate duckweed</name>
    <dbReference type="NCBI Taxonomy" id="51605"/>
    <lineage>
        <taxon>Eukaryota</taxon>
        <taxon>Viridiplantae</taxon>
        <taxon>Streptophyta</taxon>
        <taxon>Embryophyta</taxon>
        <taxon>Tracheophyta</taxon>
        <taxon>Spermatophyta</taxon>
        <taxon>Magnoliopsida</taxon>
        <taxon>Liliopsida</taxon>
        <taxon>Araceae</taxon>
        <taxon>Lemnoideae</taxon>
        <taxon>Spirodela</taxon>
    </lineage>
</organism>
<evidence type="ECO:0000313" key="1">
    <source>
        <dbReference type="EMBL" id="CAA2628984.1"/>
    </source>
</evidence>
<evidence type="ECO:0000313" key="2">
    <source>
        <dbReference type="EMBL" id="CAA7405060.1"/>
    </source>
</evidence>
<dbReference type="AlphaFoldDB" id="A0A7I8JDJ3"/>
<evidence type="ECO:0000313" key="3">
    <source>
        <dbReference type="Proteomes" id="UP000663760"/>
    </source>
</evidence>
<keyword evidence="3" id="KW-1185">Reference proteome</keyword>